<feature type="coiled-coil region" evidence="1">
    <location>
        <begin position="51"/>
        <end position="78"/>
    </location>
</feature>
<organism evidence="6 7">
    <name type="scientific">Aphis craccivora</name>
    <name type="common">Cowpea aphid</name>
    <dbReference type="NCBI Taxonomy" id="307492"/>
    <lineage>
        <taxon>Eukaryota</taxon>
        <taxon>Metazoa</taxon>
        <taxon>Ecdysozoa</taxon>
        <taxon>Arthropoda</taxon>
        <taxon>Hexapoda</taxon>
        <taxon>Insecta</taxon>
        <taxon>Pterygota</taxon>
        <taxon>Neoptera</taxon>
        <taxon>Paraneoptera</taxon>
        <taxon>Hemiptera</taxon>
        <taxon>Sternorrhyncha</taxon>
        <taxon>Aphidomorpha</taxon>
        <taxon>Aphidoidea</taxon>
        <taxon>Aphididae</taxon>
        <taxon>Aphidini</taxon>
        <taxon>Aphis</taxon>
        <taxon>Aphis</taxon>
    </lineage>
</organism>
<dbReference type="Proteomes" id="UP000478052">
    <property type="component" value="Unassembled WGS sequence"/>
</dbReference>
<sequence>MLYSSFYDTCVIDEKISSVEIQLLTTPSKSKRPLYVIKTPKKKLNLRSPSKIDLKSKIKILYRENKTLKQKIRRQKNTICNIKDLLKELKDKKLIETDSEMLLLNKFDGLPQEIVSNMLKNKNKNATNRRYSKIIKEFALTLYFYSPKAYEYARSVLILPHQKSIRNWTSSVDGEPGFLKEVLDSLGTLDHIDKHCNLTFDAMSIKKQVLWSVKEGKFIGFCDLGNELDLEGTETVATEVLVFMLVSLNGKWKLPIGYFFLNKITAVTQAELIKTALTLTDNVGLTVWGITCDGAYSNLATMKILGCEFENQKYDDIKCWFNHPVNNSKVYFIPDACHNLKLARNTLGNCKTLESDNGYIRWEHIYKLQEVQNELTFKFRNKLSASHINWQNNKMKVKFAAQTLSSSTADALEFLKKINFPNFYNVDATVQYCRAIDKIFDFLNSKSCFSKGFKSPISKNNIDVLKSIILPLVDYLYTLKYNDNLLHKSNKKTFIIGFTIAVKSLFSIAETIFSRQFTSMNFSYILTYKFSQDHLELLFGQIRQRLGSNNNPNVVQFKTAIKQILLKNFIKCKSNGNCNTFDDDITGGILDFKWSKKVVDVYEDNFSQNQDDEELINRMSLLNNVSTDMKEAKENIIYYILGYIIKQIIKILDCESCKQCLFKDVTDHDYCNVQLYTQFTEFKNNGGLISGSESAYKIIREAENYLIIFTSNLKTLNVQNLETKILYNCINKFSLNTSIFPSLNCPNITILEKPHKITLITILVKKFLSIRLKSYGKMFSCNYLNPDSKRHKLNKIVLFSHHEQVNSELDVNSEY</sequence>
<feature type="domain" description="Transposable element P transposase-like RNase H C-terminal" evidence="5">
    <location>
        <begin position="528"/>
        <end position="560"/>
    </location>
</feature>
<protein>
    <submittedName>
        <fullName evidence="6">THAP-type domain-containing protein</fullName>
    </submittedName>
</protein>
<dbReference type="PANTHER" id="PTHR47577:SF2">
    <property type="entry name" value="THAP DOMAIN CONTAINING 9"/>
    <property type="match status" value="1"/>
</dbReference>
<dbReference type="Pfam" id="PF12017">
    <property type="entry name" value="Tnp_P_element"/>
    <property type="match status" value="1"/>
</dbReference>
<name>A0A6G0VVW9_APHCR</name>
<feature type="domain" description="Transposable element P transposase-like GTP-binding insertion" evidence="4">
    <location>
        <begin position="337"/>
        <end position="456"/>
    </location>
</feature>
<dbReference type="InterPro" id="IPR048365">
    <property type="entry name" value="TNP-like_RNaseH_N"/>
</dbReference>
<evidence type="ECO:0000313" key="7">
    <source>
        <dbReference type="Proteomes" id="UP000478052"/>
    </source>
</evidence>
<evidence type="ECO:0000259" key="4">
    <source>
        <dbReference type="Pfam" id="PF21788"/>
    </source>
</evidence>
<dbReference type="Pfam" id="PF21788">
    <property type="entry name" value="TNP-like_GBD"/>
    <property type="match status" value="1"/>
</dbReference>
<dbReference type="InterPro" id="IPR048367">
    <property type="entry name" value="TNP-like_RNaseH_C"/>
</dbReference>
<evidence type="ECO:0000259" key="5">
    <source>
        <dbReference type="Pfam" id="PF21789"/>
    </source>
</evidence>
<reference evidence="6 7" key="1">
    <citation type="submission" date="2019-08" db="EMBL/GenBank/DDBJ databases">
        <title>Whole genome of Aphis craccivora.</title>
        <authorList>
            <person name="Voronova N.V."/>
            <person name="Shulinski R.S."/>
            <person name="Bandarenka Y.V."/>
            <person name="Zhorov D.G."/>
            <person name="Warner D."/>
        </authorList>
    </citation>
    <scope>NUCLEOTIDE SEQUENCE [LARGE SCALE GENOMIC DNA]</scope>
    <source>
        <strain evidence="6">180601</strain>
        <tissue evidence="6">Whole Body</tissue>
    </source>
</reference>
<dbReference type="Pfam" id="PF21787">
    <property type="entry name" value="TNP-like_RNaseH_N"/>
    <property type="match status" value="1"/>
</dbReference>
<proteinExistence type="predicted"/>
<gene>
    <name evidence="6" type="ORF">FWK35_00034504</name>
</gene>
<keyword evidence="1" id="KW-0175">Coiled coil</keyword>
<feature type="domain" description="Transposable element P transposase-like RNase H" evidence="3">
    <location>
        <begin position="175"/>
        <end position="306"/>
    </location>
</feature>
<feature type="domain" description="THAP9-like helix-turn-helix" evidence="2">
    <location>
        <begin position="88"/>
        <end position="168"/>
    </location>
</feature>
<dbReference type="EMBL" id="VUJU01012162">
    <property type="protein sequence ID" value="KAF0708518.1"/>
    <property type="molecule type" value="Genomic_DNA"/>
</dbReference>
<accession>A0A6G0VVW9</accession>
<evidence type="ECO:0000259" key="2">
    <source>
        <dbReference type="Pfam" id="PF12017"/>
    </source>
</evidence>
<dbReference type="OrthoDB" id="6627566at2759"/>
<dbReference type="InterPro" id="IPR048366">
    <property type="entry name" value="TNP-like_GBD"/>
</dbReference>
<evidence type="ECO:0000259" key="3">
    <source>
        <dbReference type="Pfam" id="PF21787"/>
    </source>
</evidence>
<dbReference type="InterPro" id="IPR021896">
    <property type="entry name" value="THAP9-like_HTH"/>
</dbReference>
<comment type="caution">
    <text evidence="6">The sequence shown here is derived from an EMBL/GenBank/DDBJ whole genome shotgun (WGS) entry which is preliminary data.</text>
</comment>
<dbReference type="AlphaFoldDB" id="A0A6G0VVW9"/>
<evidence type="ECO:0000256" key="1">
    <source>
        <dbReference type="SAM" id="Coils"/>
    </source>
</evidence>
<evidence type="ECO:0000313" key="6">
    <source>
        <dbReference type="EMBL" id="KAF0708518.1"/>
    </source>
</evidence>
<keyword evidence="7" id="KW-1185">Reference proteome</keyword>
<dbReference type="Pfam" id="PF21789">
    <property type="entry name" value="TNP-like_RNaseH_C"/>
    <property type="match status" value="1"/>
</dbReference>
<dbReference type="PANTHER" id="PTHR47577">
    <property type="entry name" value="THAP DOMAIN-CONTAINING PROTEIN 6"/>
    <property type="match status" value="1"/>
</dbReference>